<dbReference type="EMBL" id="CP020809">
    <property type="protein sequence ID" value="ART71303.1"/>
    <property type="molecule type" value="Genomic_DNA"/>
</dbReference>
<dbReference type="InterPro" id="IPR016035">
    <property type="entry name" value="Acyl_Trfase/lysoPLipase"/>
</dbReference>
<dbReference type="SUPFAM" id="SSF52151">
    <property type="entry name" value="FabD/lysophospholipase-like"/>
    <property type="match status" value="1"/>
</dbReference>
<protein>
    <recommendedName>
        <fullName evidence="5">PNPLA domain-containing protein</fullName>
    </recommendedName>
</protein>
<evidence type="ECO:0000256" key="4">
    <source>
        <dbReference type="PROSITE-ProRule" id="PRU01161"/>
    </source>
</evidence>
<feature type="active site" description="Proton acceptor" evidence="4">
    <location>
        <position position="413"/>
    </location>
</feature>
<dbReference type="PROSITE" id="PS51635">
    <property type="entry name" value="PNPLA"/>
    <property type="match status" value="1"/>
</dbReference>
<sequence>MDRRLSDSVLNRLVRRSGPPQVLEDAVDLADLADQVDEVDDTAVAEAAAPPTADPALLLQKMENRLIRLTLADPDVLTDTELRRLRYILNFARLGDFEPGAAGPNGTRGRGDIAVGAQLGPWRSRVIDALHGPLREERDAVTALTTAREALARLADDQAEKRDLLLERHRNDFSPAELDSEVGYKKLVTVLGGGGGAGFVYIGGMQRLLHEGHVPDYMLGSSFGAIIGAVVGRTLPVPIDEYVEWAKTVSYRAILGSERLRRRNGLTGVFSLRFDAFAHTLFSRADGERMRMSDMAIPFDAVVAGVRKRSFAALPSRFRRPELAGLRLLPMLPVGIGPLVGARMWQVAAFIDSRVVKPIVVGGDDLTRDFNVVDAASFSSAIPGVLHHETNDPRMEPILDALCQSHDVAALVDGGAASNVPIELAWKRVRDGRLGTRNACYLAFDCFHPQWDPRHLWLVPITQAVQLQMVRNAPYADHLIRFGPTLSPVNLAPSIATIDRACEWGRNSVEAAIPLTSALLQPVWWQGDQPPVARTRKTLVKSVASPMSAVMSAIQLPTGFERWRNRRLT</sequence>
<reference evidence="6 7" key="1">
    <citation type="submission" date="2017-04" db="EMBL/GenBank/DDBJ databases">
        <title>Whole Genome Sequence of 1,4-Dioxane Degrading Bacterium Mycobacterium dioxanotrophicus PH-06.</title>
        <authorList>
            <person name="He Y."/>
        </authorList>
    </citation>
    <scope>NUCLEOTIDE SEQUENCE [LARGE SCALE GENOMIC DNA]</scope>
    <source>
        <strain evidence="6 7">PH-06</strain>
    </source>
</reference>
<dbReference type="KEGG" id="mdx:BTO20_24610"/>
<dbReference type="PANTHER" id="PTHR14226">
    <property type="entry name" value="NEUROPATHY TARGET ESTERASE/SWISS CHEESE D.MELANOGASTER"/>
    <property type="match status" value="1"/>
</dbReference>
<dbReference type="GO" id="GO:0016787">
    <property type="term" value="F:hydrolase activity"/>
    <property type="evidence" value="ECO:0007669"/>
    <property type="project" value="UniProtKB-UniRule"/>
</dbReference>
<evidence type="ECO:0000256" key="2">
    <source>
        <dbReference type="ARBA" id="ARBA00022963"/>
    </source>
</evidence>
<name>A0A1Y0C7V4_9MYCO</name>
<feature type="short sequence motif" description="DGA/G" evidence="4">
    <location>
        <begin position="413"/>
        <end position="415"/>
    </location>
</feature>
<dbReference type="PANTHER" id="PTHR14226:SF78">
    <property type="entry name" value="SLR0060 PROTEIN"/>
    <property type="match status" value="1"/>
</dbReference>
<dbReference type="Pfam" id="PF01734">
    <property type="entry name" value="Patatin"/>
    <property type="match status" value="1"/>
</dbReference>
<gene>
    <name evidence="6" type="ORF">BTO20_24610</name>
</gene>
<keyword evidence="3 4" id="KW-0443">Lipid metabolism</keyword>
<evidence type="ECO:0000313" key="7">
    <source>
        <dbReference type="Proteomes" id="UP000195331"/>
    </source>
</evidence>
<keyword evidence="2 4" id="KW-0442">Lipid degradation</keyword>
<evidence type="ECO:0000259" key="5">
    <source>
        <dbReference type="PROSITE" id="PS51635"/>
    </source>
</evidence>
<dbReference type="AlphaFoldDB" id="A0A1Y0C7V4"/>
<feature type="short sequence motif" description="GXGXXG" evidence="4">
    <location>
        <begin position="193"/>
        <end position="198"/>
    </location>
</feature>
<accession>A0A1Y0C7V4</accession>
<dbReference type="InterPro" id="IPR002641">
    <property type="entry name" value="PNPLA_dom"/>
</dbReference>
<dbReference type="GO" id="GO:0016042">
    <property type="term" value="P:lipid catabolic process"/>
    <property type="evidence" value="ECO:0007669"/>
    <property type="project" value="UniProtKB-UniRule"/>
</dbReference>
<keyword evidence="1 4" id="KW-0378">Hydrolase</keyword>
<dbReference type="Proteomes" id="UP000195331">
    <property type="component" value="Chromosome"/>
</dbReference>
<evidence type="ECO:0000256" key="1">
    <source>
        <dbReference type="ARBA" id="ARBA00022801"/>
    </source>
</evidence>
<dbReference type="Gene3D" id="3.40.1090.10">
    <property type="entry name" value="Cytosolic phospholipase A2 catalytic domain"/>
    <property type="match status" value="1"/>
</dbReference>
<evidence type="ECO:0000313" key="6">
    <source>
        <dbReference type="EMBL" id="ART71303.1"/>
    </source>
</evidence>
<dbReference type="InterPro" id="IPR050301">
    <property type="entry name" value="NTE"/>
</dbReference>
<feature type="short sequence motif" description="GXSXG" evidence="4">
    <location>
        <begin position="220"/>
        <end position="224"/>
    </location>
</feature>
<proteinExistence type="predicted"/>
<feature type="domain" description="PNPLA" evidence="5">
    <location>
        <begin position="189"/>
        <end position="426"/>
    </location>
</feature>
<organism evidence="6 7">
    <name type="scientific">Mycobacterium dioxanotrophicus</name>
    <dbReference type="NCBI Taxonomy" id="482462"/>
    <lineage>
        <taxon>Bacteria</taxon>
        <taxon>Bacillati</taxon>
        <taxon>Actinomycetota</taxon>
        <taxon>Actinomycetes</taxon>
        <taxon>Mycobacteriales</taxon>
        <taxon>Mycobacteriaceae</taxon>
        <taxon>Mycobacterium</taxon>
    </lineage>
</organism>
<evidence type="ECO:0000256" key="3">
    <source>
        <dbReference type="ARBA" id="ARBA00023098"/>
    </source>
</evidence>
<feature type="active site" description="Nucleophile" evidence="4">
    <location>
        <position position="222"/>
    </location>
</feature>
<keyword evidence="7" id="KW-1185">Reference proteome</keyword>